<feature type="transmembrane region" description="Helical" evidence="1">
    <location>
        <begin position="126"/>
        <end position="146"/>
    </location>
</feature>
<accession>A0ABW2MZG8</accession>
<evidence type="ECO:0000313" key="2">
    <source>
        <dbReference type="EMBL" id="MFC7360442.1"/>
    </source>
</evidence>
<comment type="caution">
    <text evidence="2">The sequence shown here is derived from an EMBL/GenBank/DDBJ whole genome shotgun (WGS) entry which is preliminary data.</text>
</comment>
<dbReference type="EMBL" id="JBHTCH010000012">
    <property type="protein sequence ID" value="MFC7360442.1"/>
    <property type="molecule type" value="Genomic_DNA"/>
</dbReference>
<feature type="transmembrane region" description="Helical" evidence="1">
    <location>
        <begin position="94"/>
        <end position="114"/>
    </location>
</feature>
<keyword evidence="1" id="KW-1133">Transmembrane helix</keyword>
<protein>
    <submittedName>
        <fullName evidence="2">Ferric reductase-like transmembrane domain-containing protein</fullName>
    </submittedName>
</protein>
<feature type="transmembrane region" description="Helical" evidence="1">
    <location>
        <begin position="152"/>
        <end position="172"/>
    </location>
</feature>
<keyword evidence="1" id="KW-0812">Transmembrane</keyword>
<evidence type="ECO:0000313" key="3">
    <source>
        <dbReference type="Proteomes" id="UP001596524"/>
    </source>
</evidence>
<reference evidence="3" key="1">
    <citation type="journal article" date="2019" name="Int. J. Syst. Evol. Microbiol.">
        <title>The Global Catalogue of Microorganisms (GCM) 10K type strain sequencing project: providing services to taxonomists for standard genome sequencing and annotation.</title>
        <authorList>
            <consortium name="The Broad Institute Genomics Platform"/>
            <consortium name="The Broad Institute Genome Sequencing Center for Infectious Disease"/>
            <person name="Wu L."/>
            <person name="Ma J."/>
        </authorList>
    </citation>
    <scope>NUCLEOTIDE SEQUENCE [LARGE SCALE GENOMIC DNA]</scope>
    <source>
        <strain evidence="3">FCH27</strain>
    </source>
</reference>
<dbReference type="Proteomes" id="UP001596524">
    <property type="component" value="Unassembled WGS sequence"/>
</dbReference>
<feature type="transmembrane region" description="Helical" evidence="1">
    <location>
        <begin position="14"/>
        <end position="33"/>
    </location>
</feature>
<dbReference type="RefSeq" id="WP_255891708.1">
    <property type="nucleotide sequence ID" value="NZ_JAFMZM010000005.1"/>
</dbReference>
<name>A0ABW2MZG8_9ACTN</name>
<feature type="transmembrane region" description="Helical" evidence="1">
    <location>
        <begin position="54"/>
        <end position="74"/>
    </location>
</feature>
<organism evidence="2 3">
    <name type="scientific">Nocardioides astragali</name>
    <dbReference type="NCBI Taxonomy" id="1776736"/>
    <lineage>
        <taxon>Bacteria</taxon>
        <taxon>Bacillati</taxon>
        <taxon>Actinomycetota</taxon>
        <taxon>Actinomycetes</taxon>
        <taxon>Propionibacteriales</taxon>
        <taxon>Nocardioidaceae</taxon>
        <taxon>Nocardioides</taxon>
    </lineage>
</organism>
<proteinExistence type="predicted"/>
<evidence type="ECO:0000256" key="1">
    <source>
        <dbReference type="SAM" id="Phobius"/>
    </source>
</evidence>
<keyword evidence="1" id="KW-0472">Membrane</keyword>
<gene>
    <name evidence="2" type="ORF">ACFQO6_09195</name>
</gene>
<keyword evidence="3" id="KW-1185">Reference proteome</keyword>
<sequence length="188" mass="20278">MIAEGPLLWYLNRATGLTLLVLLTVSTVLGVLATGGRPGHRVPQFVTQQVHRNLALLSVVALVVHVGSAVLDTFVDISWWEAVIPFGASYERLWLGLGALSLDLVAVVVVTSLVRSRLTHRRWRAVHLLAWLAWALAVAHTAGIGTDIEQRATWAVVPTVVCVLAVVAALGLRLGQALSDHHLVRSDS</sequence>